<dbReference type="InterPro" id="IPR029044">
    <property type="entry name" value="Nucleotide-diphossugar_trans"/>
</dbReference>
<dbReference type="Proteomes" id="UP000264002">
    <property type="component" value="Unassembled WGS sequence"/>
</dbReference>
<evidence type="ECO:0000256" key="1">
    <source>
        <dbReference type="SAM" id="Phobius"/>
    </source>
</evidence>
<dbReference type="AlphaFoldDB" id="A0A372MLU3"/>
<reference evidence="3 4" key="2">
    <citation type="submission" date="2018-09" db="EMBL/GenBank/DDBJ databases">
        <title>Genome of Sphaerochaeta halotolerans strain 4-11.</title>
        <authorList>
            <person name="Nazina T.N."/>
            <person name="Sokolova D.S."/>
        </authorList>
    </citation>
    <scope>NUCLEOTIDE SEQUENCE [LARGE SCALE GENOMIC DNA]</scope>
    <source>
        <strain evidence="3 4">4-11</strain>
    </source>
</reference>
<dbReference type="InterPro" id="IPR001173">
    <property type="entry name" value="Glyco_trans_2-like"/>
</dbReference>
<keyword evidence="3" id="KW-0808">Transferase</keyword>
<comment type="caution">
    <text evidence="3">The sequence shown here is derived from an EMBL/GenBank/DDBJ whole genome shotgun (WGS) entry which is preliminary data.</text>
</comment>
<sequence length="322" mass="37035">MGTKFTISIAMTTYNGSRYIEEQLDSIHHQTRKPDQVVICDDGSKDDTVEKIHAFIENNALSKTWSVCINPTNLGYVENFLQSARKCTGDLIFFSDQDDLWALDKLELMEQVFLRYNPSAVVSKYSMIDSEGKPHKTLYSLYKNAPSIKKLGRLSYTQYLRLLCSSGKALGFKQILLDELEDMVHSHDLTYDTPIGAIAMFHEGFMLLHKPLVQFRVHTANASAPSTTVSHRTSNREHLITSVQHILKMHTFVYEVYTNKLSNKERRHLLKSIDQQQSNLLALQQKSFPMSFFTKNITLNPVVNKVFSLLLIWYGIKCRMQR</sequence>
<organism evidence="3 4">
    <name type="scientific">Sphaerochaeta halotolerans</name>
    <dbReference type="NCBI Taxonomy" id="2293840"/>
    <lineage>
        <taxon>Bacteria</taxon>
        <taxon>Pseudomonadati</taxon>
        <taxon>Spirochaetota</taxon>
        <taxon>Spirochaetia</taxon>
        <taxon>Spirochaetales</taxon>
        <taxon>Sphaerochaetaceae</taxon>
        <taxon>Sphaerochaeta</taxon>
    </lineage>
</organism>
<keyword evidence="1" id="KW-0812">Transmembrane</keyword>
<feature type="transmembrane region" description="Helical" evidence="1">
    <location>
        <begin position="297"/>
        <end position="316"/>
    </location>
</feature>
<keyword evidence="1" id="KW-1133">Transmembrane helix</keyword>
<keyword evidence="4" id="KW-1185">Reference proteome</keyword>
<dbReference type="Pfam" id="PF00535">
    <property type="entry name" value="Glycos_transf_2"/>
    <property type="match status" value="1"/>
</dbReference>
<dbReference type="GO" id="GO:0016758">
    <property type="term" value="F:hexosyltransferase activity"/>
    <property type="evidence" value="ECO:0007669"/>
    <property type="project" value="UniProtKB-ARBA"/>
</dbReference>
<name>A0A372MLU3_9SPIR</name>
<evidence type="ECO:0000313" key="3">
    <source>
        <dbReference type="EMBL" id="RFU96276.1"/>
    </source>
</evidence>
<accession>A0A372MLU3</accession>
<dbReference type="EMBL" id="QUWK01000001">
    <property type="protein sequence ID" value="RFU96276.1"/>
    <property type="molecule type" value="Genomic_DNA"/>
</dbReference>
<reference evidence="4" key="1">
    <citation type="submission" date="2018-08" db="EMBL/GenBank/DDBJ databases">
        <authorList>
            <person name="Grouzdev D.S."/>
            <person name="Krutkina M.S."/>
        </authorList>
    </citation>
    <scope>NUCLEOTIDE SEQUENCE [LARGE SCALE GENOMIC DNA]</scope>
    <source>
        <strain evidence="4">4-11</strain>
    </source>
</reference>
<evidence type="ECO:0000313" key="4">
    <source>
        <dbReference type="Proteomes" id="UP000264002"/>
    </source>
</evidence>
<dbReference type="RefSeq" id="WP_117329096.1">
    <property type="nucleotide sequence ID" value="NZ_QUWK01000001.1"/>
</dbReference>
<feature type="domain" description="Glycosyltransferase 2-like" evidence="2">
    <location>
        <begin position="8"/>
        <end position="144"/>
    </location>
</feature>
<dbReference type="PANTHER" id="PTHR22916:SF3">
    <property type="entry name" value="UDP-GLCNAC:BETAGAL BETA-1,3-N-ACETYLGLUCOSAMINYLTRANSFERASE-LIKE PROTEIN 1"/>
    <property type="match status" value="1"/>
</dbReference>
<gene>
    <name evidence="3" type="ORF">DYP60_01535</name>
</gene>
<dbReference type="Gene3D" id="3.90.550.10">
    <property type="entry name" value="Spore Coat Polysaccharide Biosynthesis Protein SpsA, Chain A"/>
    <property type="match status" value="1"/>
</dbReference>
<protein>
    <submittedName>
        <fullName evidence="3">Glycosyltransferase</fullName>
    </submittedName>
</protein>
<dbReference type="SUPFAM" id="SSF53448">
    <property type="entry name" value="Nucleotide-diphospho-sugar transferases"/>
    <property type="match status" value="1"/>
</dbReference>
<dbReference type="PANTHER" id="PTHR22916">
    <property type="entry name" value="GLYCOSYLTRANSFERASE"/>
    <property type="match status" value="1"/>
</dbReference>
<keyword evidence="1" id="KW-0472">Membrane</keyword>
<proteinExistence type="predicted"/>
<evidence type="ECO:0000259" key="2">
    <source>
        <dbReference type="Pfam" id="PF00535"/>
    </source>
</evidence>